<evidence type="ECO:0000313" key="1">
    <source>
        <dbReference type="EMBL" id="JAD37329.1"/>
    </source>
</evidence>
<protein>
    <submittedName>
        <fullName evidence="1">Uncharacterized protein</fullName>
    </submittedName>
</protein>
<dbReference type="AlphaFoldDB" id="A0A0A8ZD33"/>
<sequence length="42" mass="4864">MPTARGRQSQRRRLGELGVEMAKWMEDAHAVQPRRGERSSKL</sequence>
<reference evidence="1" key="2">
    <citation type="journal article" date="2015" name="Data Brief">
        <title>Shoot transcriptome of the giant reed, Arundo donax.</title>
        <authorList>
            <person name="Barrero R.A."/>
            <person name="Guerrero F.D."/>
            <person name="Moolhuijzen P."/>
            <person name="Goolsby J.A."/>
            <person name="Tidwell J."/>
            <person name="Bellgard S.E."/>
            <person name="Bellgard M.I."/>
        </authorList>
    </citation>
    <scope>NUCLEOTIDE SEQUENCE</scope>
    <source>
        <tissue evidence="1">Shoot tissue taken approximately 20 cm above the soil surface</tissue>
    </source>
</reference>
<dbReference type="EMBL" id="GBRH01260566">
    <property type="protein sequence ID" value="JAD37329.1"/>
    <property type="molecule type" value="Transcribed_RNA"/>
</dbReference>
<proteinExistence type="predicted"/>
<reference evidence="1" key="1">
    <citation type="submission" date="2014-09" db="EMBL/GenBank/DDBJ databases">
        <authorList>
            <person name="Magalhaes I.L.F."/>
            <person name="Oliveira U."/>
            <person name="Santos F.R."/>
            <person name="Vidigal T.H.D.A."/>
            <person name="Brescovit A.D."/>
            <person name="Santos A.J."/>
        </authorList>
    </citation>
    <scope>NUCLEOTIDE SEQUENCE</scope>
    <source>
        <tissue evidence="1">Shoot tissue taken approximately 20 cm above the soil surface</tissue>
    </source>
</reference>
<accession>A0A0A8ZD33</accession>
<name>A0A0A8ZD33_ARUDO</name>
<organism evidence="1">
    <name type="scientific">Arundo donax</name>
    <name type="common">Giant reed</name>
    <name type="synonym">Donax arundinaceus</name>
    <dbReference type="NCBI Taxonomy" id="35708"/>
    <lineage>
        <taxon>Eukaryota</taxon>
        <taxon>Viridiplantae</taxon>
        <taxon>Streptophyta</taxon>
        <taxon>Embryophyta</taxon>
        <taxon>Tracheophyta</taxon>
        <taxon>Spermatophyta</taxon>
        <taxon>Magnoliopsida</taxon>
        <taxon>Liliopsida</taxon>
        <taxon>Poales</taxon>
        <taxon>Poaceae</taxon>
        <taxon>PACMAD clade</taxon>
        <taxon>Arundinoideae</taxon>
        <taxon>Arundineae</taxon>
        <taxon>Arundo</taxon>
    </lineage>
</organism>